<dbReference type="RefSeq" id="WP_141493078.1">
    <property type="nucleotide sequence ID" value="NZ_CP032485.1"/>
</dbReference>
<evidence type="ECO:0000313" key="8">
    <source>
        <dbReference type="EMBL" id="QDH25225.1"/>
    </source>
</evidence>
<dbReference type="InterPro" id="IPR003593">
    <property type="entry name" value="AAA+_ATPase"/>
</dbReference>
<dbReference type="AlphaFoldDB" id="A0A4Y6VA53"/>
<evidence type="ECO:0000256" key="1">
    <source>
        <dbReference type="ARBA" id="ARBA00005417"/>
    </source>
</evidence>
<dbReference type="SMART" id="SM00382">
    <property type="entry name" value="AAA"/>
    <property type="match status" value="1"/>
</dbReference>
<keyword evidence="2" id="KW-0813">Transport</keyword>
<dbReference type="PANTHER" id="PTHR42734">
    <property type="entry name" value="METAL TRANSPORT SYSTEM ATP-BINDING PROTEIN TM_0124-RELATED"/>
    <property type="match status" value="1"/>
</dbReference>
<keyword evidence="5" id="KW-0864">Zinc transport</keyword>
<dbReference type="GO" id="GO:0016887">
    <property type="term" value="F:ATP hydrolysis activity"/>
    <property type="evidence" value="ECO:0007669"/>
    <property type="project" value="InterPro"/>
</dbReference>
<dbReference type="SUPFAM" id="SSF52540">
    <property type="entry name" value="P-loop containing nucleoside triphosphate hydrolases"/>
    <property type="match status" value="1"/>
</dbReference>
<dbReference type="InterPro" id="IPR027417">
    <property type="entry name" value="P-loop_NTPase"/>
</dbReference>
<proteinExistence type="inferred from homology"/>
<evidence type="ECO:0000256" key="6">
    <source>
        <dbReference type="ARBA" id="ARBA00023065"/>
    </source>
</evidence>
<evidence type="ECO:0000256" key="4">
    <source>
        <dbReference type="ARBA" id="ARBA00022840"/>
    </source>
</evidence>
<dbReference type="InterPro" id="IPR050153">
    <property type="entry name" value="Metal_Ion_Import_ABC"/>
</dbReference>
<dbReference type="InterPro" id="IPR017871">
    <property type="entry name" value="ABC_transporter-like_CS"/>
</dbReference>
<dbReference type="Gene3D" id="3.40.50.300">
    <property type="entry name" value="P-loop containing nucleotide triphosphate hydrolases"/>
    <property type="match status" value="1"/>
</dbReference>
<dbReference type="GO" id="GO:0005524">
    <property type="term" value="F:ATP binding"/>
    <property type="evidence" value="ECO:0007669"/>
    <property type="project" value="UniProtKB-KW"/>
</dbReference>
<keyword evidence="4 8" id="KW-0067">ATP-binding</keyword>
<comment type="similarity">
    <text evidence="1">Belongs to the ABC transporter superfamily.</text>
</comment>
<dbReference type="EMBL" id="CP032485">
    <property type="protein sequence ID" value="QDH25225.1"/>
    <property type="molecule type" value="Genomic_DNA"/>
</dbReference>
<dbReference type="Proteomes" id="UP000317214">
    <property type="component" value="Chromosome"/>
</dbReference>
<keyword evidence="6" id="KW-0406">Ion transport</keyword>
<keyword evidence="5" id="KW-0862">Zinc</keyword>
<evidence type="ECO:0000259" key="7">
    <source>
        <dbReference type="PROSITE" id="PS50893"/>
    </source>
</evidence>
<name>A0A4Y6VA53_9PROT</name>
<accession>A0A4Y6VA53</accession>
<sequence>MQRSTEAGPILSLKNVTLAHGSKRILRSCTCEIPLHGLTLLSGRNGAGKSTFLQAVLGIIQPVDGEILLDGQPVRRVRSQLGYMPQGRSEMPGRTEAALAIPALAHIRSALNGASWGFWGALGQQKKLLNSLLERAEIPSGRTSYVHRPLGQLSGGERQRVALAQALAPLGTRNNAVLLLDEPIAALDQAGRDALLGLLKQLVAAGTSIILTSHDMAGLEAMASRTVTLLEETVHVCV</sequence>
<evidence type="ECO:0000256" key="2">
    <source>
        <dbReference type="ARBA" id="ARBA00022448"/>
    </source>
</evidence>
<keyword evidence="3" id="KW-0547">Nucleotide-binding</keyword>
<protein>
    <submittedName>
        <fullName evidence="8">ATP-binding cassette domain-containing protein</fullName>
    </submittedName>
</protein>
<dbReference type="PROSITE" id="PS50893">
    <property type="entry name" value="ABC_TRANSPORTER_2"/>
    <property type="match status" value="1"/>
</dbReference>
<evidence type="ECO:0000256" key="5">
    <source>
        <dbReference type="ARBA" id="ARBA00022906"/>
    </source>
</evidence>
<dbReference type="InterPro" id="IPR003439">
    <property type="entry name" value="ABC_transporter-like_ATP-bd"/>
</dbReference>
<dbReference type="GO" id="GO:0006829">
    <property type="term" value="P:zinc ion transport"/>
    <property type="evidence" value="ECO:0007669"/>
    <property type="project" value="UniProtKB-KW"/>
</dbReference>
<evidence type="ECO:0000256" key="3">
    <source>
        <dbReference type="ARBA" id="ARBA00022741"/>
    </source>
</evidence>
<dbReference type="Pfam" id="PF00005">
    <property type="entry name" value="ABC_tran"/>
    <property type="match status" value="1"/>
</dbReference>
<dbReference type="PROSITE" id="PS00211">
    <property type="entry name" value="ABC_TRANSPORTER_1"/>
    <property type="match status" value="1"/>
</dbReference>
<organism evidence="8 9">
    <name type="scientific">Neokomagataea tanensis</name>
    <dbReference type="NCBI Taxonomy" id="661191"/>
    <lineage>
        <taxon>Bacteria</taxon>
        <taxon>Pseudomonadati</taxon>
        <taxon>Pseudomonadota</taxon>
        <taxon>Alphaproteobacteria</taxon>
        <taxon>Acetobacterales</taxon>
        <taxon>Acetobacteraceae</taxon>
        <taxon>Neokomagataea</taxon>
    </lineage>
</organism>
<keyword evidence="9" id="KW-1185">Reference proteome</keyword>
<dbReference type="KEGG" id="ntn:D5366_08370"/>
<dbReference type="PANTHER" id="PTHR42734:SF5">
    <property type="entry name" value="IRON TRANSPORT SYSTEM ATP-BINDING PROTEIN HI_0361-RELATED"/>
    <property type="match status" value="1"/>
</dbReference>
<evidence type="ECO:0000313" key="9">
    <source>
        <dbReference type="Proteomes" id="UP000317214"/>
    </source>
</evidence>
<feature type="domain" description="ABC transporter" evidence="7">
    <location>
        <begin position="11"/>
        <end position="238"/>
    </location>
</feature>
<dbReference type="OrthoDB" id="9810077at2"/>
<reference evidence="8 9" key="1">
    <citation type="submission" date="2018-09" db="EMBL/GenBank/DDBJ databases">
        <title>The complete genome sequence of Neokomagataea tanensis NBRC 106556(T).</title>
        <authorList>
            <person name="Chua K.-O."/>
            <person name="See-Too W.-S."/>
            <person name="Hong K.-W."/>
            <person name="Yin W.-F."/>
            <person name="Chan K.-G."/>
        </authorList>
    </citation>
    <scope>NUCLEOTIDE SEQUENCE [LARGE SCALE GENOMIC DNA]</scope>
    <source>
        <strain evidence="9">AH13 \ NBRC 106556</strain>
    </source>
</reference>
<gene>
    <name evidence="8" type="ORF">D5366_08370</name>
</gene>